<protein>
    <submittedName>
        <fullName evidence="1">Uncharacterized protein</fullName>
    </submittedName>
</protein>
<sequence>MTDCLPFLNWSHERTRSEPEKAVVIQSLVATLKLQPALDVSMEAKAVKFLESVSPDDEESADAFLTSLGQTPGESATDFVHSIGVLLSSPSQVITTAAMKMLDCLIMWCSALFNLTLVKADLLPRVVITLNPQSLSFEEALDIHGCLNLELVFSSKVGKLNASWKSEQKLEI</sequence>
<evidence type="ECO:0000313" key="2">
    <source>
        <dbReference type="Proteomes" id="UP001281761"/>
    </source>
</evidence>
<evidence type="ECO:0000313" key="1">
    <source>
        <dbReference type="EMBL" id="KAK2950475.1"/>
    </source>
</evidence>
<reference evidence="1 2" key="1">
    <citation type="journal article" date="2022" name="bioRxiv">
        <title>Genomics of Preaxostyla Flagellates Illuminates Evolutionary Transitions and the Path Towards Mitochondrial Loss.</title>
        <authorList>
            <person name="Novak L.V.F."/>
            <person name="Treitli S.C."/>
            <person name="Pyrih J."/>
            <person name="Halakuc P."/>
            <person name="Pipaliya S.V."/>
            <person name="Vacek V."/>
            <person name="Brzon O."/>
            <person name="Soukal P."/>
            <person name="Eme L."/>
            <person name="Dacks J.B."/>
            <person name="Karnkowska A."/>
            <person name="Elias M."/>
            <person name="Hampl V."/>
        </authorList>
    </citation>
    <scope>NUCLEOTIDE SEQUENCE [LARGE SCALE GENOMIC DNA]</scope>
    <source>
        <strain evidence="1">NAU3</strain>
        <tissue evidence="1">Gut</tissue>
    </source>
</reference>
<dbReference type="Proteomes" id="UP001281761">
    <property type="component" value="Unassembled WGS sequence"/>
</dbReference>
<organism evidence="1 2">
    <name type="scientific">Blattamonas nauphoetae</name>
    <dbReference type="NCBI Taxonomy" id="2049346"/>
    <lineage>
        <taxon>Eukaryota</taxon>
        <taxon>Metamonada</taxon>
        <taxon>Preaxostyla</taxon>
        <taxon>Oxymonadida</taxon>
        <taxon>Blattamonas</taxon>
    </lineage>
</organism>
<dbReference type="EMBL" id="JARBJD010000135">
    <property type="protein sequence ID" value="KAK2950475.1"/>
    <property type="molecule type" value="Genomic_DNA"/>
</dbReference>
<accession>A0ABQ9XGY1</accession>
<comment type="caution">
    <text evidence="1">The sequence shown here is derived from an EMBL/GenBank/DDBJ whole genome shotgun (WGS) entry which is preliminary data.</text>
</comment>
<gene>
    <name evidence="1" type="ORF">BLNAU_14593</name>
</gene>
<keyword evidence="2" id="KW-1185">Reference proteome</keyword>
<proteinExistence type="predicted"/>
<name>A0ABQ9XGY1_9EUKA</name>